<keyword evidence="6" id="KW-0931">ER-Golgi transport</keyword>
<keyword evidence="7" id="KW-0653">Protein transport</keyword>
<keyword evidence="9 11" id="KW-0472">Membrane</keyword>
<dbReference type="Proteomes" id="UP000007752">
    <property type="component" value="Chromosome 9"/>
</dbReference>
<gene>
    <name evidence="12" type="ORF">OsJ_28624</name>
</gene>
<reference evidence="12" key="2">
    <citation type="submission" date="2008-12" db="EMBL/GenBank/DDBJ databases">
        <title>Improved gene annotation of the rice (Oryza sativa) genomes.</title>
        <authorList>
            <person name="Wang J."/>
            <person name="Li R."/>
            <person name="Fan W."/>
            <person name="Huang Q."/>
            <person name="Zhang J."/>
            <person name="Zhou Y."/>
            <person name="Hu Y."/>
            <person name="Zi S."/>
            <person name="Li J."/>
            <person name="Ni P."/>
            <person name="Zheng H."/>
            <person name="Zhang Y."/>
            <person name="Zhao M."/>
            <person name="Hao Q."/>
            <person name="McDermott J."/>
            <person name="Samudrala R."/>
            <person name="Kristiansen K."/>
            <person name="Wong G.K.-S."/>
        </authorList>
    </citation>
    <scope>NUCLEOTIDE SEQUENCE</scope>
</reference>
<comment type="subcellular location">
    <subcellularLocation>
        <location evidence="1">Endoplasmic reticulum membrane</location>
        <topology evidence="1">Single-pass type IV membrane protein</topology>
    </subcellularLocation>
</comment>
<reference evidence="12" key="1">
    <citation type="journal article" date="2005" name="PLoS Biol.">
        <title>The genomes of Oryza sativa: a history of duplications.</title>
        <authorList>
            <person name="Yu J."/>
            <person name="Wang J."/>
            <person name="Lin W."/>
            <person name="Li S."/>
            <person name="Li H."/>
            <person name="Zhou J."/>
            <person name="Ni P."/>
            <person name="Dong W."/>
            <person name="Hu S."/>
            <person name="Zeng C."/>
            <person name="Zhang J."/>
            <person name="Zhang Y."/>
            <person name="Li R."/>
            <person name="Xu Z."/>
            <person name="Li S."/>
            <person name="Li X."/>
            <person name="Zheng H."/>
            <person name="Cong L."/>
            <person name="Lin L."/>
            <person name="Yin J."/>
            <person name="Geng J."/>
            <person name="Li G."/>
            <person name="Shi J."/>
            <person name="Liu J."/>
            <person name="Lv H."/>
            <person name="Li J."/>
            <person name="Wang J."/>
            <person name="Deng Y."/>
            <person name="Ran L."/>
            <person name="Shi X."/>
            <person name="Wang X."/>
            <person name="Wu Q."/>
            <person name="Li C."/>
            <person name="Ren X."/>
            <person name="Wang J."/>
            <person name="Wang X."/>
            <person name="Li D."/>
            <person name="Liu D."/>
            <person name="Zhang X."/>
            <person name="Ji Z."/>
            <person name="Zhao W."/>
            <person name="Sun Y."/>
            <person name="Zhang Z."/>
            <person name="Bao J."/>
            <person name="Han Y."/>
            <person name="Dong L."/>
            <person name="Ji J."/>
            <person name="Chen P."/>
            <person name="Wu S."/>
            <person name="Liu J."/>
            <person name="Xiao Y."/>
            <person name="Bu D."/>
            <person name="Tan J."/>
            <person name="Yang L."/>
            <person name="Ye C."/>
            <person name="Zhang J."/>
            <person name="Xu J."/>
            <person name="Zhou Y."/>
            <person name="Yu Y."/>
            <person name="Zhang B."/>
            <person name="Zhuang S."/>
            <person name="Wei H."/>
            <person name="Liu B."/>
            <person name="Lei M."/>
            <person name="Yu H."/>
            <person name="Li Y."/>
            <person name="Xu H."/>
            <person name="Wei S."/>
            <person name="He X."/>
            <person name="Fang L."/>
            <person name="Zhang Z."/>
            <person name="Zhang Y."/>
            <person name="Huang X."/>
            <person name="Su Z."/>
            <person name="Tong W."/>
            <person name="Li J."/>
            <person name="Tong Z."/>
            <person name="Li S."/>
            <person name="Ye J."/>
            <person name="Wang L."/>
            <person name="Fang L."/>
            <person name="Lei T."/>
            <person name="Chen C."/>
            <person name="Chen H."/>
            <person name="Xu Z."/>
            <person name="Li H."/>
            <person name="Huang H."/>
            <person name="Zhang F."/>
            <person name="Xu H."/>
            <person name="Li N."/>
            <person name="Zhao C."/>
            <person name="Li S."/>
            <person name="Dong L."/>
            <person name="Huang Y."/>
            <person name="Li L."/>
            <person name="Xi Y."/>
            <person name="Qi Q."/>
            <person name="Li W."/>
            <person name="Zhang B."/>
            <person name="Hu W."/>
            <person name="Zhang Y."/>
            <person name="Tian X."/>
            <person name="Jiao Y."/>
            <person name="Liang X."/>
            <person name="Jin J."/>
            <person name="Gao L."/>
            <person name="Zheng W."/>
            <person name="Hao B."/>
            <person name="Liu S."/>
            <person name="Wang W."/>
            <person name="Yuan L."/>
            <person name="Cao M."/>
            <person name="McDermott J."/>
            <person name="Samudrala R."/>
            <person name="Wang J."/>
            <person name="Wong G.K."/>
            <person name="Yang H."/>
        </authorList>
    </citation>
    <scope>NUCLEOTIDE SEQUENCE [LARGE SCALE GENOMIC DNA]</scope>
</reference>
<evidence type="ECO:0000256" key="10">
    <source>
        <dbReference type="SAM" id="Coils"/>
    </source>
</evidence>
<evidence type="ECO:0000256" key="2">
    <source>
        <dbReference type="ARBA" id="ARBA00007891"/>
    </source>
</evidence>
<evidence type="ECO:0000256" key="9">
    <source>
        <dbReference type="ARBA" id="ARBA00023136"/>
    </source>
</evidence>
<evidence type="ECO:0000256" key="8">
    <source>
        <dbReference type="ARBA" id="ARBA00022989"/>
    </source>
</evidence>
<dbReference type="GO" id="GO:0005789">
    <property type="term" value="C:endoplasmic reticulum membrane"/>
    <property type="evidence" value="ECO:0007669"/>
    <property type="project" value="UniProtKB-SubCell"/>
</dbReference>
<dbReference type="CDD" id="cd15860">
    <property type="entry name" value="SNARE_USE1"/>
    <property type="match status" value="1"/>
</dbReference>
<dbReference type="GO" id="GO:0015031">
    <property type="term" value="P:protein transport"/>
    <property type="evidence" value="ECO:0007669"/>
    <property type="project" value="UniProtKB-KW"/>
</dbReference>
<evidence type="ECO:0000256" key="5">
    <source>
        <dbReference type="ARBA" id="ARBA00022824"/>
    </source>
</evidence>
<keyword evidence="4 11" id="KW-0812">Transmembrane</keyword>
<protein>
    <submittedName>
        <fullName evidence="12">Uncharacterized protein</fullName>
    </submittedName>
</protein>
<sequence>MEEGGGGVDLVRTLPREQAKARKAWQRGKVRSQHGSNKARHVTITGAGSLVNGWLHGDGRWCLSITVGDVGCRIRPWPQLPRACPLAQPPASVVATHRVCCRLPPKIDISYFCGQQTSSWRYPTMGISKTEVNLLRLLDSAPRQQNQAKLIHYVTTSRELLEKLAAENTSEGISSIAKGRLNEYSERIEELAARLASLVPGYENAVEAIRKEESYLEGEQIRSPIALSPGLRRRLTALQEIEQPTNAKERNVAEPLRLDEAAQANIEKYRNLQEDLTDEIVELARQLKDSSLMMNQSVQATEKILDSTERAVAYSLAGTDRANAQAVEVSSLTSKTTCFQWFLLFVMTCMFIMVVLLIRVT</sequence>
<keyword evidence="10" id="KW-0175">Coiled coil</keyword>
<dbReference type="PANTHER" id="PTHR13050:SF8">
    <property type="entry name" value="OS09G0272500 PROTEIN"/>
    <property type="match status" value="1"/>
</dbReference>
<organism evidence="12">
    <name type="scientific">Oryza sativa subsp. japonica</name>
    <name type="common">Rice</name>
    <dbReference type="NCBI Taxonomy" id="39947"/>
    <lineage>
        <taxon>Eukaryota</taxon>
        <taxon>Viridiplantae</taxon>
        <taxon>Streptophyta</taxon>
        <taxon>Embryophyta</taxon>
        <taxon>Tracheophyta</taxon>
        <taxon>Spermatophyta</taxon>
        <taxon>Magnoliopsida</taxon>
        <taxon>Liliopsida</taxon>
        <taxon>Poales</taxon>
        <taxon>Poaceae</taxon>
        <taxon>BOP clade</taxon>
        <taxon>Oryzoideae</taxon>
        <taxon>Oryzeae</taxon>
        <taxon>Oryzinae</taxon>
        <taxon>Oryza</taxon>
        <taxon>Oryza sativa</taxon>
    </lineage>
</organism>
<evidence type="ECO:0000256" key="7">
    <source>
        <dbReference type="ARBA" id="ARBA00022927"/>
    </source>
</evidence>
<keyword evidence="3" id="KW-0813">Transport</keyword>
<dbReference type="AlphaFoldDB" id="B9G2H9"/>
<dbReference type="GO" id="GO:0016192">
    <property type="term" value="P:vesicle-mediated transport"/>
    <property type="evidence" value="ECO:0007669"/>
    <property type="project" value="UniProtKB-KW"/>
</dbReference>
<feature type="coiled-coil region" evidence="10">
    <location>
        <begin position="259"/>
        <end position="286"/>
    </location>
</feature>
<name>B9G2H9_ORYSJ</name>
<evidence type="ECO:0000256" key="4">
    <source>
        <dbReference type="ARBA" id="ARBA00022692"/>
    </source>
</evidence>
<dbReference type="PANTHER" id="PTHR13050">
    <property type="entry name" value="USE1-LIKE PROTEIN"/>
    <property type="match status" value="1"/>
</dbReference>
<evidence type="ECO:0000256" key="1">
    <source>
        <dbReference type="ARBA" id="ARBA00004163"/>
    </source>
</evidence>
<comment type="similarity">
    <text evidence="2">Belongs to the USE1 family.</text>
</comment>
<evidence type="ECO:0000313" key="12">
    <source>
        <dbReference type="EMBL" id="EEE69326.1"/>
    </source>
</evidence>
<evidence type="ECO:0000256" key="11">
    <source>
        <dbReference type="SAM" id="Phobius"/>
    </source>
</evidence>
<evidence type="ECO:0000256" key="3">
    <source>
        <dbReference type="ARBA" id="ARBA00022448"/>
    </source>
</evidence>
<dbReference type="Pfam" id="PF09753">
    <property type="entry name" value="Use1"/>
    <property type="match status" value="1"/>
</dbReference>
<proteinExistence type="inferred from homology"/>
<dbReference type="InterPro" id="IPR019150">
    <property type="entry name" value="Vesicle_transport_protein_Use1"/>
</dbReference>
<evidence type="ECO:0000256" key="6">
    <source>
        <dbReference type="ARBA" id="ARBA00022892"/>
    </source>
</evidence>
<feature type="transmembrane region" description="Helical" evidence="11">
    <location>
        <begin position="339"/>
        <end position="358"/>
    </location>
</feature>
<keyword evidence="5" id="KW-0256">Endoplasmic reticulum</keyword>
<dbReference type="EMBL" id="CM000146">
    <property type="protein sequence ID" value="EEE69326.1"/>
    <property type="molecule type" value="Genomic_DNA"/>
</dbReference>
<keyword evidence="8 11" id="KW-1133">Transmembrane helix</keyword>
<accession>B9G2H9</accession>